<dbReference type="AlphaFoldDB" id="A0A8J9ZWI2"/>
<name>A0A8J9ZWI2_BRALA</name>
<dbReference type="Gene3D" id="2.30.29.30">
    <property type="entry name" value="Pleckstrin-homology domain (PH domain)/Phosphotyrosine-binding domain (PTB)"/>
    <property type="match status" value="1"/>
</dbReference>
<dbReference type="SMART" id="SM00060">
    <property type="entry name" value="FN3"/>
    <property type="match status" value="1"/>
</dbReference>
<gene>
    <name evidence="12" type="primary">ARHGEF26</name>
    <name evidence="12" type="ORF">BLAG_LOCUS19084</name>
</gene>
<dbReference type="Pfam" id="PF09072">
    <property type="entry name" value="TMA7"/>
    <property type="match status" value="1"/>
</dbReference>
<dbReference type="Pfam" id="PF00017">
    <property type="entry name" value="SH2"/>
    <property type="match status" value="1"/>
</dbReference>
<dbReference type="GO" id="GO:0005085">
    <property type="term" value="F:guanyl-nucleotide exchange factor activity"/>
    <property type="evidence" value="ECO:0007669"/>
    <property type="project" value="InterPro"/>
</dbReference>
<feature type="compositionally biased region" description="Polar residues" evidence="6">
    <location>
        <begin position="255"/>
        <end position="271"/>
    </location>
</feature>
<reference evidence="12" key="1">
    <citation type="submission" date="2022-01" db="EMBL/GenBank/DDBJ databases">
        <authorList>
            <person name="Braso-Vives M."/>
        </authorList>
    </citation>
    <scope>NUCLEOTIDE SEQUENCE</scope>
</reference>
<dbReference type="OrthoDB" id="27593at2759"/>
<evidence type="ECO:0000259" key="10">
    <source>
        <dbReference type="PROSITE" id="PS50010"/>
    </source>
</evidence>
<dbReference type="InterPro" id="IPR000980">
    <property type="entry name" value="SH2"/>
</dbReference>
<evidence type="ECO:0000259" key="7">
    <source>
        <dbReference type="PROSITE" id="PS50001"/>
    </source>
</evidence>
<feature type="domain" description="Fibronectin type-III" evidence="11">
    <location>
        <begin position="327"/>
        <end position="420"/>
    </location>
</feature>
<keyword evidence="2 5" id="KW-0728">SH3 domain</keyword>
<dbReference type="SUPFAM" id="SSF48065">
    <property type="entry name" value="DBL homology domain (DH-domain)"/>
    <property type="match status" value="1"/>
</dbReference>
<dbReference type="CDD" id="cd00160">
    <property type="entry name" value="RhoGEF"/>
    <property type="match status" value="1"/>
</dbReference>
<dbReference type="Gene3D" id="2.30.30.40">
    <property type="entry name" value="SH3 Domains"/>
    <property type="match status" value="2"/>
</dbReference>
<evidence type="ECO:0000313" key="12">
    <source>
        <dbReference type="EMBL" id="CAH1264891.1"/>
    </source>
</evidence>
<sequence>MSGRAGGKKKPLKQPKKGPKDLDDEDLALKQKQKEDQKKLAEMKAKAAGKGPLAKDPGPDMLEIANQLSSLKQTPAQPRRPEKEARHTLCSAPASMAGTAEDQDFDFELWCERNNFHPKLIEMLGDWGFTRPDLLLYLSEEDKQDFLTEGVPRAHIRKLEQAILRLSPALQHCHEDQGVSTSALQDKDESPGLDDQETYEDIDPDATYDDIPDVIPTYPATTSQETEASQSTLDVDKDEADDEYYDDIPEEVPSPGTSHETARSKSTSLSPQHDVGSPCPDEPDTCQKFANNVDLTDEYYDDVPDNVPLPPANTGQEQKSSKPTLSPPKHLTVEDTSETSVIVAWQPPDLPARVDYYLVRLSRLTTPSTEGVAEEVDPNENPSVTYDNLDSAVQYEVTIVARSDDLESEPVSTTFYTGEDYDDTLPSYTALPEFMTDAPLYQEIQIAKTAVLVADEVDGSKAVRWQSTIAPKWDRQPSVVENNVKYTLSKQQQHLQEAMFEVLTTEESYVRSMSVLEEHFLQAILQHNALIGHGVFSCLSRYTREIMEVSVAFLEDLQRRVKEQSPVISDICDIIENHAVKNFLDPYKTYCKEVNAHSRVVKDVIAQNKEVREQVSKLEGDPKCSRLPMTSFLMLPMQRITRLPLLIERILSHREDDSDSFQSAMKALQDTRKVANIINEAVRDEERNHHFEEVLREKLTFDRCKLPFPLRSKSRWIVKQGDLTWIRSKETKTSQRYIIVLTDVLLVAKKRQRRGGGVTYDVLNYCMRNRVEAEEVEDNIYDKTEAVTAVPDQKGTLSRRKSSLLKFFKVQQAIQDEGHQFSVRLLEDKDGEELEMVFSVATPSERTRWIEAFQYSTTDDEGGAIYSWDFPLTSVKVRRDAAQPDELAFEAGDVVRVLRKMPDGMWYGETSHDARQGWFPSSCVEEIKDSDHYRAKQLRKKRTSSTDDQVSTKEHPKCVALYDFEPQRPGELLIKEGQELEILDYGDNVWYQARRLDTLEVGSVPYNYVAPVDSLQNQDWYFGNLGRKEAEELLLADGIEQGAFLVREARGQGSHVYTVSVKAKTEGKDAVRHFKVDKTPAGLLSVVPEEEFSSIEELVKDITEKGSIGKGCKLGQPCPRPQEAGSPTMEHGENS</sequence>
<dbReference type="PROSITE" id="PS50003">
    <property type="entry name" value="PH_DOMAIN"/>
    <property type="match status" value="1"/>
</dbReference>
<proteinExistence type="inferred from homology"/>
<dbReference type="InterPro" id="IPR013783">
    <property type="entry name" value="Ig-like_fold"/>
</dbReference>
<feature type="region of interest" description="Disordered" evidence="6">
    <location>
        <begin position="1"/>
        <end position="88"/>
    </location>
</feature>
<feature type="domain" description="SH3" evidence="8">
    <location>
        <begin position="857"/>
        <end position="929"/>
    </location>
</feature>
<dbReference type="InterPro" id="IPR003961">
    <property type="entry name" value="FN3_dom"/>
</dbReference>
<dbReference type="SUPFAM" id="SSF50044">
    <property type="entry name" value="SH3-domain"/>
    <property type="match status" value="2"/>
</dbReference>
<evidence type="ECO:0000259" key="8">
    <source>
        <dbReference type="PROSITE" id="PS50002"/>
    </source>
</evidence>
<feature type="compositionally biased region" description="Basic residues" evidence="6">
    <location>
        <begin position="1"/>
        <end position="17"/>
    </location>
</feature>
<protein>
    <submittedName>
        <fullName evidence="12">ARHGEF26 protein</fullName>
    </submittedName>
</protein>
<dbReference type="PROSITE" id="PS50010">
    <property type="entry name" value="DH_2"/>
    <property type="match status" value="1"/>
</dbReference>
<feature type="compositionally biased region" description="Acidic residues" evidence="6">
    <location>
        <begin position="191"/>
        <end position="212"/>
    </location>
</feature>
<dbReference type="EMBL" id="OV696690">
    <property type="protein sequence ID" value="CAH1264891.1"/>
    <property type="molecule type" value="Genomic_DNA"/>
</dbReference>
<evidence type="ECO:0000313" key="13">
    <source>
        <dbReference type="Proteomes" id="UP000838412"/>
    </source>
</evidence>
<dbReference type="Gene3D" id="2.60.40.10">
    <property type="entry name" value="Immunoglobulins"/>
    <property type="match status" value="1"/>
</dbReference>
<feature type="domain" description="SH3" evidence="8">
    <location>
        <begin position="953"/>
        <end position="1014"/>
    </location>
</feature>
<feature type="compositionally biased region" description="Polar residues" evidence="6">
    <location>
        <begin position="313"/>
        <end position="324"/>
    </location>
</feature>
<dbReference type="PANTHER" id="PTHR12845">
    <property type="entry name" value="GUANINE NUCLEOTIDE EXCHANGE FACTOR"/>
    <property type="match status" value="1"/>
</dbReference>
<feature type="domain" description="PH" evidence="9">
    <location>
        <begin position="716"/>
        <end position="858"/>
    </location>
</feature>
<feature type="compositionally biased region" description="Polar residues" evidence="6">
    <location>
        <begin position="66"/>
        <end position="76"/>
    </location>
</feature>
<evidence type="ECO:0000259" key="11">
    <source>
        <dbReference type="PROSITE" id="PS50853"/>
    </source>
</evidence>
<dbReference type="CDD" id="cd00063">
    <property type="entry name" value="FN3"/>
    <property type="match status" value="1"/>
</dbReference>
<feature type="region of interest" description="Disordered" evidence="6">
    <location>
        <begin position="298"/>
        <end position="337"/>
    </location>
</feature>
<dbReference type="InterPro" id="IPR036116">
    <property type="entry name" value="FN3_sf"/>
</dbReference>
<dbReference type="PROSITE" id="PS50002">
    <property type="entry name" value="SH3"/>
    <property type="match status" value="2"/>
</dbReference>
<feature type="region of interest" description="Disordered" evidence="6">
    <location>
        <begin position="1110"/>
        <end position="1135"/>
    </location>
</feature>
<dbReference type="SUPFAM" id="SSF49265">
    <property type="entry name" value="Fibronectin type III"/>
    <property type="match status" value="1"/>
</dbReference>
<dbReference type="SMART" id="SM00325">
    <property type="entry name" value="RhoGEF"/>
    <property type="match status" value="1"/>
</dbReference>
<feature type="compositionally biased region" description="Basic and acidic residues" evidence="6">
    <location>
        <begin position="27"/>
        <end position="45"/>
    </location>
</feature>
<dbReference type="Pfam" id="PF00041">
    <property type="entry name" value="fn3"/>
    <property type="match status" value="1"/>
</dbReference>
<dbReference type="Pfam" id="PF00621">
    <property type="entry name" value="RhoGEF"/>
    <property type="match status" value="1"/>
</dbReference>
<dbReference type="SMART" id="SM00326">
    <property type="entry name" value="SH3"/>
    <property type="match status" value="2"/>
</dbReference>
<organism evidence="12 13">
    <name type="scientific">Branchiostoma lanceolatum</name>
    <name type="common">Common lancelet</name>
    <name type="synonym">Amphioxus lanceolatum</name>
    <dbReference type="NCBI Taxonomy" id="7740"/>
    <lineage>
        <taxon>Eukaryota</taxon>
        <taxon>Metazoa</taxon>
        <taxon>Chordata</taxon>
        <taxon>Cephalochordata</taxon>
        <taxon>Leptocardii</taxon>
        <taxon>Amphioxiformes</taxon>
        <taxon>Branchiostomatidae</taxon>
        <taxon>Branchiostoma</taxon>
    </lineage>
</organism>
<keyword evidence="13" id="KW-1185">Reference proteome</keyword>
<dbReference type="PRINTS" id="PR00401">
    <property type="entry name" value="SH2DOMAIN"/>
</dbReference>
<dbReference type="SMART" id="SM00252">
    <property type="entry name" value="SH2"/>
    <property type="match status" value="1"/>
</dbReference>
<dbReference type="SUPFAM" id="SSF55550">
    <property type="entry name" value="SH2 domain"/>
    <property type="match status" value="1"/>
</dbReference>
<feature type="domain" description="DH" evidence="10">
    <location>
        <begin position="494"/>
        <end position="681"/>
    </location>
</feature>
<dbReference type="InterPro" id="IPR036860">
    <property type="entry name" value="SH2_dom_sf"/>
</dbReference>
<dbReference type="Gene3D" id="3.30.505.10">
    <property type="entry name" value="SH2 domain"/>
    <property type="match status" value="1"/>
</dbReference>
<dbReference type="Pfam" id="PF07653">
    <property type="entry name" value="SH3_2"/>
    <property type="match status" value="1"/>
</dbReference>
<feature type="compositionally biased region" description="Low complexity" evidence="6">
    <location>
        <begin position="46"/>
        <end position="60"/>
    </location>
</feature>
<evidence type="ECO:0000256" key="2">
    <source>
        <dbReference type="ARBA" id="ARBA00022443"/>
    </source>
</evidence>
<dbReference type="InterPro" id="IPR036028">
    <property type="entry name" value="SH3-like_dom_sf"/>
</dbReference>
<dbReference type="InterPro" id="IPR035899">
    <property type="entry name" value="DBL_dom_sf"/>
</dbReference>
<dbReference type="InterPro" id="IPR047271">
    <property type="entry name" value="Ephexin-like"/>
</dbReference>
<dbReference type="SUPFAM" id="SSF50729">
    <property type="entry name" value="PH domain-like"/>
    <property type="match status" value="1"/>
</dbReference>
<feature type="compositionally biased region" description="Acidic residues" evidence="6">
    <location>
        <begin position="236"/>
        <end position="250"/>
    </location>
</feature>
<dbReference type="InterPro" id="IPR001849">
    <property type="entry name" value="PH_domain"/>
</dbReference>
<evidence type="ECO:0000256" key="1">
    <source>
        <dbReference type="ARBA" id="ARBA00006631"/>
    </source>
</evidence>
<evidence type="ECO:0000256" key="6">
    <source>
        <dbReference type="SAM" id="MobiDB-lite"/>
    </source>
</evidence>
<evidence type="ECO:0000256" key="3">
    <source>
        <dbReference type="ARBA" id="ARBA00022999"/>
    </source>
</evidence>
<dbReference type="PROSITE" id="PS50001">
    <property type="entry name" value="SH2"/>
    <property type="match status" value="1"/>
</dbReference>
<evidence type="ECO:0000259" key="9">
    <source>
        <dbReference type="PROSITE" id="PS50003"/>
    </source>
</evidence>
<feature type="compositionally biased region" description="Low complexity" evidence="6">
    <location>
        <begin position="220"/>
        <end position="232"/>
    </location>
</feature>
<feature type="domain" description="SH2" evidence="7">
    <location>
        <begin position="1020"/>
        <end position="1118"/>
    </location>
</feature>
<evidence type="ECO:0000256" key="4">
    <source>
        <dbReference type="PROSITE-ProRule" id="PRU00191"/>
    </source>
</evidence>
<dbReference type="PANTHER" id="PTHR12845:SF5">
    <property type="entry name" value="EPHEXIN, ISOFORM D"/>
    <property type="match status" value="1"/>
</dbReference>
<dbReference type="InterPro" id="IPR015157">
    <property type="entry name" value="TMA7"/>
</dbReference>
<comment type="similarity">
    <text evidence="1">Belongs to the TMA7 family.</text>
</comment>
<evidence type="ECO:0000256" key="5">
    <source>
        <dbReference type="PROSITE-ProRule" id="PRU00192"/>
    </source>
</evidence>
<feature type="region of interest" description="Disordered" evidence="6">
    <location>
        <begin position="175"/>
        <end position="286"/>
    </location>
</feature>
<dbReference type="Proteomes" id="UP000838412">
    <property type="component" value="Chromosome 5"/>
</dbReference>
<dbReference type="InterPro" id="IPR001452">
    <property type="entry name" value="SH3_domain"/>
</dbReference>
<dbReference type="Pfam" id="PF00018">
    <property type="entry name" value="SH3_1"/>
    <property type="match status" value="1"/>
</dbReference>
<accession>A0A8J9ZWI2</accession>
<dbReference type="InterPro" id="IPR000219">
    <property type="entry name" value="DH_dom"/>
</dbReference>
<dbReference type="InterPro" id="IPR011993">
    <property type="entry name" value="PH-like_dom_sf"/>
</dbReference>
<keyword evidence="3 4" id="KW-0727">SH2 domain</keyword>
<dbReference type="Gene3D" id="1.20.900.10">
    <property type="entry name" value="Dbl homology (DH) domain"/>
    <property type="match status" value="1"/>
</dbReference>
<dbReference type="PROSITE" id="PS50853">
    <property type="entry name" value="FN3"/>
    <property type="match status" value="1"/>
</dbReference>